<accession>A0ABV5CRU0</accession>
<evidence type="ECO:0000256" key="1">
    <source>
        <dbReference type="SAM" id="MobiDB-lite"/>
    </source>
</evidence>
<feature type="region of interest" description="Disordered" evidence="1">
    <location>
        <begin position="76"/>
        <end position="122"/>
    </location>
</feature>
<protein>
    <submittedName>
        <fullName evidence="2">Uncharacterized protein</fullName>
    </submittedName>
</protein>
<dbReference type="EMBL" id="JBCGDC010000042">
    <property type="protein sequence ID" value="MFB6394716.1"/>
    <property type="molecule type" value="Genomic_DNA"/>
</dbReference>
<name>A0ABV5CRU0_9ACTN</name>
<sequence>MEGQAELERDLTRAADALRDALTFLVRYDQLVALSRGEPDGTGGSVLADRVHEGLAAANRALAGLRAGRWPTACRPDAAYPDRLDARAPGAAAQPGDPGVGTPSGEAGPGSPPPRIGHEPGE</sequence>
<keyword evidence="3" id="KW-1185">Reference proteome</keyword>
<evidence type="ECO:0000313" key="3">
    <source>
        <dbReference type="Proteomes" id="UP001582793"/>
    </source>
</evidence>
<gene>
    <name evidence="2" type="ORF">AAFH96_16610</name>
</gene>
<feature type="compositionally biased region" description="Low complexity" evidence="1">
    <location>
        <begin position="87"/>
        <end position="106"/>
    </location>
</feature>
<proteinExistence type="predicted"/>
<reference evidence="2 3" key="1">
    <citation type="submission" date="2024-04" db="EMBL/GenBank/DDBJ databases">
        <title>Polymorphospora sp. isolated from Baiyangdian Lake in Xiong'an New Area.</title>
        <authorList>
            <person name="Zhang X."/>
            <person name="Liu J."/>
        </authorList>
    </citation>
    <scope>NUCLEOTIDE SEQUENCE [LARGE SCALE GENOMIC DNA]</scope>
    <source>
        <strain evidence="2 3">2-325</strain>
    </source>
</reference>
<evidence type="ECO:0000313" key="2">
    <source>
        <dbReference type="EMBL" id="MFB6394716.1"/>
    </source>
</evidence>
<dbReference type="RefSeq" id="WP_375734776.1">
    <property type="nucleotide sequence ID" value="NZ_JBCGDC010000042.1"/>
</dbReference>
<comment type="caution">
    <text evidence="2">The sequence shown here is derived from an EMBL/GenBank/DDBJ whole genome shotgun (WGS) entry which is preliminary data.</text>
</comment>
<organism evidence="2 3">
    <name type="scientific">Polymorphospora lycopeni</name>
    <dbReference type="NCBI Taxonomy" id="3140240"/>
    <lineage>
        <taxon>Bacteria</taxon>
        <taxon>Bacillati</taxon>
        <taxon>Actinomycetota</taxon>
        <taxon>Actinomycetes</taxon>
        <taxon>Micromonosporales</taxon>
        <taxon>Micromonosporaceae</taxon>
        <taxon>Polymorphospora</taxon>
    </lineage>
</organism>
<dbReference type="Proteomes" id="UP001582793">
    <property type="component" value="Unassembled WGS sequence"/>
</dbReference>